<organism evidence="8 9">
    <name type="scientific">Rhynchospora pubera</name>
    <dbReference type="NCBI Taxonomy" id="906938"/>
    <lineage>
        <taxon>Eukaryota</taxon>
        <taxon>Viridiplantae</taxon>
        <taxon>Streptophyta</taxon>
        <taxon>Embryophyta</taxon>
        <taxon>Tracheophyta</taxon>
        <taxon>Spermatophyta</taxon>
        <taxon>Magnoliopsida</taxon>
        <taxon>Liliopsida</taxon>
        <taxon>Poales</taxon>
        <taxon>Cyperaceae</taxon>
        <taxon>Cyperoideae</taxon>
        <taxon>Rhynchosporeae</taxon>
        <taxon>Rhynchospora</taxon>
    </lineage>
</organism>
<dbReference type="GO" id="GO:0000977">
    <property type="term" value="F:RNA polymerase II transcription regulatory region sequence-specific DNA binding"/>
    <property type="evidence" value="ECO:0007669"/>
    <property type="project" value="InterPro"/>
</dbReference>
<gene>
    <name evidence="8" type="ORF">LUZ62_047824</name>
</gene>
<evidence type="ECO:0000259" key="7">
    <source>
        <dbReference type="PROSITE" id="PS51297"/>
    </source>
</evidence>
<keyword evidence="4" id="KW-0804">Transcription</keyword>
<dbReference type="CDD" id="cd00265">
    <property type="entry name" value="MADS_MEF2_like"/>
    <property type="match status" value="1"/>
</dbReference>
<dbReference type="InterPro" id="IPR036879">
    <property type="entry name" value="TF_MADSbox_sf"/>
</dbReference>
<dbReference type="GO" id="GO:0005634">
    <property type="term" value="C:nucleus"/>
    <property type="evidence" value="ECO:0007669"/>
    <property type="project" value="UniProtKB-SubCell"/>
</dbReference>
<evidence type="ECO:0000256" key="2">
    <source>
        <dbReference type="ARBA" id="ARBA00023015"/>
    </source>
</evidence>
<feature type="domain" description="K-box" evidence="7">
    <location>
        <begin position="85"/>
        <end position="181"/>
    </location>
</feature>
<name>A0AAV8G0K5_9POAL</name>
<dbReference type="Gene3D" id="3.40.1810.10">
    <property type="entry name" value="Transcription factor, MADS-box"/>
    <property type="match status" value="1"/>
</dbReference>
<dbReference type="GO" id="GO:0046983">
    <property type="term" value="F:protein dimerization activity"/>
    <property type="evidence" value="ECO:0007669"/>
    <property type="project" value="InterPro"/>
</dbReference>
<dbReference type="GO" id="GO:0045944">
    <property type="term" value="P:positive regulation of transcription by RNA polymerase II"/>
    <property type="evidence" value="ECO:0007669"/>
    <property type="project" value="InterPro"/>
</dbReference>
<dbReference type="InterPro" id="IPR050142">
    <property type="entry name" value="MADS-box/MEF2_TF"/>
</dbReference>
<sequence length="232" mass="26642">MPRDKVEVKRIENRASMQVTFSKRRKGLFKKANELAIMCDADVAVIVFSAAKKLTTFGSPSVDEVIERWNKHPDTIEALKQPHLDLDVEQEFQRLKKQHDEAEFIVRQLEGGDLENLSLEQLNQLEEMMQNGLVRVKAKQREHYDGTIAGLQNTIHIMGENGHQIKPEVGVENAVHQERRSTDSVLTANANHEDDHDDILSLRYFPFSFRLRLDEVWEEGKKGRSIGKCVTL</sequence>
<evidence type="ECO:0000256" key="3">
    <source>
        <dbReference type="ARBA" id="ARBA00023125"/>
    </source>
</evidence>
<evidence type="ECO:0000259" key="6">
    <source>
        <dbReference type="PROSITE" id="PS50066"/>
    </source>
</evidence>
<evidence type="ECO:0000313" key="8">
    <source>
        <dbReference type="EMBL" id="KAJ4796578.1"/>
    </source>
</evidence>
<dbReference type="InterPro" id="IPR002487">
    <property type="entry name" value="TF_Kbox"/>
</dbReference>
<dbReference type="SUPFAM" id="SSF55455">
    <property type="entry name" value="SRF-like"/>
    <property type="match status" value="1"/>
</dbReference>
<keyword evidence="2" id="KW-0805">Transcription regulation</keyword>
<accession>A0AAV8G0K5</accession>
<dbReference type="Pfam" id="PF00319">
    <property type="entry name" value="SRF-TF"/>
    <property type="match status" value="1"/>
</dbReference>
<comment type="caution">
    <text evidence="8">The sequence shown here is derived from an EMBL/GenBank/DDBJ whole genome shotgun (WGS) entry which is preliminary data.</text>
</comment>
<dbReference type="PROSITE" id="PS50066">
    <property type="entry name" value="MADS_BOX_2"/>
    <property type="match status" value="1"/>
</dbReference>
<evidence type="ECO:0000256" key="1">
    <source>
        <dbReference type="ARBA" id="ARBA00004123"/>
    </source>
</evidence>
<dbReference type="PANTHER" id="PTHR48019">
    <property type="entry name" value="SERUM RESPONSE FACTOR HOMOLOG"/>
    <property type="match status" value="1"/>
</dbReference>
<dbReference type="SMART" id="SM00432">
    <property type="entry name" value="MADS"/>
    <property type="match status" value="1"/>
</dbReference>
<dbReference type="Proteomes" id="UP001140206">
    <property type="component" value="Chromosome 2"/>
</dbReference>
<keyword evidence="3" id="KW-0238">DNA-binding</keyword>
<evidence type="ECO:0000256" key="5">
    <source>
        <dbReference type="ARBA" id="ARBA00023242"/>
    </source>
</evidence>
<proteinExistence type="predicted"/>
<dbReference type="InterPro" id="IPR002100">
    <property type="entry name" value="TF_MADSbox"/>
</dbReference>
<feature type="domain" description="MADS-box" evidence="6">
    <location>
        <begin position="1"/>
        <end position="61"/>
    </location>
</feature>
<dbReference type="PRINTS" id="PR00404">
    <property type="entry name" value="MADSDOMAIN"/>
</dbReference>
<dbReference type="PROSITE" id="PS51297">
    <property type="entry name" value="K_BOX"/>
    <property type="match status" value="1"/>
</dbReference>
<dbReference type="EMBL" id="JAMFTS010000002">
    <property type="protein sequence ID" value="KAJ4796578.1"/>
    <property type="molecule type" value="Genomic_DNA"/>
</dbReference>
<protein>
    <submittedName>
        <fullName evidence="8">MADS transcription factor</fullName>
    </submittedName>
</protein>
<keyword evidence="9" id="KW-1185">Reference proteome</keyword>
<dbReference type="FunFam" id="3.40.1810.10:FF:000006">
    <property type="entry name" value="Agamous-like MADS-box protein AGL62"/>
    <property type="match status" value="1"/>
</dbReference>
<dbReference type="AlphaFoldDB" id="A0AAV8G0K5"/>
<comment type="subcellular location">
    <subcellularLocation>
        <location evidence="1">Nucleus</location>
    </subcellularLocation>
</comment>
<reference evidence="8" key="1">
    <citation type="submission" date="2022-08" db="EMBL/GenBank/DDBJ databases">
        <authorList>
            <person name="Marques A."/>
        </authorList>
    </citation>
    <scope>NUCLEOTIDE SEQUENCE</scope>
    <source>
        <strain evidence="8">RhyPub2mFocal</strain>
        <tissue evidence="8">Leaves</tissue>
    </source>
</reference>
<dbReference type="GO" id="GO:0003700">
    <property type="term" value="F:DNA-binding transcription factor activity"/>
    <property type="evidence" value="ECO:0007669"/>
    <property type="project" value="InterPro"/>
</dbReference>
<evidence type="ECO:0000313" key="9">
    <source>
        <dbReference type="Proteomes" id="UP001140206"/>
    </source>
</evidence>
<keyword evidence="5" id="KW-0539">Nucleus</keyword>
<dbReference type="Pfam" id="PF01486">
    <property type="entry name" value="K-box"/>
    <property type="match status" value="1"/>
</dbReference>
<evidence type="ECO:0000256" key="4">
    <source>
        <dbReference type="ARBA" id="ARBA00023163"/>
    </source>
</evidence>
<dbReference type="InterPro" id="IPR033896">
    <property type="entry name" value="MEF2-like_N"/>
</dbReference>